<evidence type="ECO:0000313" key="1">
    <source>
        <dbReference type="EMBL" id="CAB4899926.1"/>
    </source>
</evidence>
<proteinExistence type="predicted"/>
<sequence length="44" mass="4764">MVRDHPKRDIRLVVLAVLGSGEFSSPIQNALSGVDFVDVVDALQ</sequence>
<dbReference type="EMBL" id="CAFBMC010000042">
    <property type="protein sequence ID" value="CAB4899926.1"/>
    <property type="molecule type" value="Genomic_DNA"/>
</dbReference>
<gene>
    <name evidence="1" type="ORF">UFOPK3495_00902</name>
</gene>
<reference evidence="1" key="1">
    <citation type="submission" date="2020-05" db="EMBL/GenBank/DDBJ databases">
        <authorList>
            <person name="Chiriac C."/>
            <person name="Salcher M."/>
            <person name="Ghai R."/>
            <person name="Kavagutti S V."/>
        </authorList>
    </citation>
    <scope>NUCLEOTIDE SEQUENCE</scope>
</reference>
<accession>A0A6J7FXK8</accession>
<protein>
    <submittedName>
        <fullName evidence="1">Unannotated protein</fullName>
    </submittedName>
</protein>
<name>A0A6J7FXK8_9ZZZZ</name>
<dbReference type="AlphaFoldDB" id="A0A6J7FXK8"/>
<organism evidence="1">
    <name type="scientific">freshwater metagenome</name>
    <dbReference type="NCBI Taxonomy" id="449393"/>
    <lineage>
        <taxon>unclassified sequences</taxon>
        <taxon>metagenomes</taxon>
        <taxon>ecological metagenomes</taxon>
    </lineage>
</organism>